<dbReference type="Pfam" id="PF03061">
    <property type="entry name" value="4HBT"/>
    <property type="match status" value="1"/>
</dbReference>
<accession>A0A2S5TFY3</accession>
<dbReference type="Proteomes" id="UP000238220">
    <property type="component" value="Unassembled WGS sequence"/>
</dbReference>
<gene>
    <name evidence="4" type="ORF">C3942_12265</name>
</gene>
<evidence type="ECO:0000256" key="2">
    <source>
        <dbReference type="ARBA" id="ARBA00022801"/>
    </source>
</evidence>
<name>A0A2S5TFY3_9GAMM</name>
<dbReference type="AlphaFoldDB" id="A0A2S5TFY3"/>
<evidence type="ECO:0000313" key="4">
    <source>
        <dbReference type="EMBL" id="PPE73748.1"/>
    </source>
</evidence>
<comment type="caution">
    <text evidence="4">The sequence shown here is derived from an EMBL/GenBank/DDBJ whole genome shotgun (WGS) entry which is preliminary data.</text>
</comment>
<organism evidence="4 5">
    <name type="scientific">Solimonas fluminis</name>
    <dbReference type="NCBI Taxonomy" id="2086571"/>
    <lineage>
        <taxon>Bacteria</taxon>
        <taxon>Pseudomonadati</taxon>
        <taxon>Pseudomonadota</taxon>
        <taxon>Gammaproteobacteria</taxon>
        <taxon>Nevskiales</taxon>
        <taxon>Nevskiaceae</taxon>
        <taxon>Solimonas</taxon>
    </lineage>
</organism>
<dbReference type="InterPro" id="IPR039298">
    <property type="entry name" value="ACOT13"/>
</dbReference>
<dbReference type="EMBL" id="PSNW01000006">
    <property type="protein sequence ID" value="PPE73748.1"/>
    <property type="molecule type" value="Genomic_DNA"/>
</dbReference>
<dbReference type="PANTHER" id="PTHR21660">
    <property type="entry name" value="THIOESTERASE SUPERFAMILY MEMBER-RELATED"/>
    <property type="match status" value="1"/>
</dbReference>
<dbReference type="InterPro" id="IPR029069">
    <property type="entry name" value="HotDog_dom_sf"/>
</dbReference>
<evidence type="ECO:0000313" key="5">
    <source>
        <dbReference type="Proteomes" id="UP000238220"/>
    </source>
</evidence>
<dbReference type="OrthoDB" id="6079372at2"/>
<keyword evidence="5" id="KW-1185">Reference proteome</keyword>
<dbReference type="CDD" id="cd03443">
    <property type="entry name" value="PaaI_thioesterase"/>
    <property type="match status" value="1"/>
</dbReference>
<proteinExistence type="inferred from homology"/>
<reference evidence="4 5" key="1">
    <citation type="submission" date="2018-02" db="EMBL/GenBank/DDBJ databases">
        <title>Genome sequencing of Solimonas sp. HR-BB.</title>
        <authorList>
            <person name="Lee Y."/>
            <person name="Jeon C.O."/>
        </authorList>
    </citation>
    <scope>NUCLEOTIDE SEQUENCE [LARGE SCALE GENOMIC DNA]</scope>
    <source>
        <strain evidence="4 5">HR-BB</strain>
    </source>
</reference>
<dbReference type="GO" id="GO:0047617">
    <property type="term" value="F:fatty acyl-CoA hydrolase activity"/>
    <property type="evidence" value="ECO:0007669"/>
    <property type="project" value="InterPro"/>
</dbReference>
<evidence type="ECO:0000259" key="3">
    <source>
        <dbReference type="Pfam" id="PF03061"/>
    </source>
</evidence>
<dbReference type="Gene3D" id="3.10.129.10">
    <property type="entry name" value="Hotdog Thioesterase"/>
    <property type="match status" value="1"/>
</dbReference>
<dbReference type="PANTHER" id="PTHR21660:SF1">
    <property type="entry name" value="ACYL-COENZYME A THIOESTERASE 13"/>
    <property type="match status" value="1"/>
</dbReference>
<comment type="similarity">
    <text evidence="1">Belongs to the thioesterase PaaI family.</text>
</comment>
<dbReference type="InterPro" id="IPR006683">
    <property type="entry name" value="Thioestr_dom"/>
</dbReference>
<dbReference type="InterPro" id="IPR003736">
    <property type="entry name" value="PAAI_dom"/>
</dbReference>
<evidence type="ECO:0000256" key="1">
    <source>
        <dbReference type="ARBA" id="ARBA00008324"/>
    </source>
</evidence>
<dbReference type="SUPFAM" id="SSF54637">
    <property type="entry name" value="Thioesterase/thiol ester dehydrase-isomerase"/>
    <property type="match status" value="1"/>
</dbReference>
<feature type="domain" description="Thioesterase" evidence="3">
    <location>
        <begin position="45"/>
        <end position="118"/>
    </location>
</feature>
<sequence length="132" mass="14265">MEQFLPYVVDHPLHRAMGVERIEAAGGRSRIEIDVGGDMVNAAGMFLGGNVYTICDMACYAALLSELPEGHNAVTHDIHVSLMRGARAGDRVVFSGRVIRRGRSVAFMEAEARVGEDVVARATVTKSILAPR</sequence>
<keyword evidence="2" id="KW-0378">Hydrolase</keyword>
<protein>
    <submittedName>
        <fullName evidence="4">Thioesterase</fullName>
    </submittedName>
</protein>
<dbReference type="NCBIfam" id="TIGR00369">
    <property type="entry name" value="unchar_dom_1"/>
    <property type="match status" value="1"/>
</dbReference>